<evidence type="ECO:0000256" key="1">
    <source>
        <dbReference type="ARBA" id="ARBA00038248"/>
    </source>
</evidence>
<dbReference type="PANTHER" id="PTHR36565:SF1">
    <property type="entry name" value="UPF0332 PROTEIN TM_1000"/>
    <property type="match status" value="1"/>
</dbReference>
<evidence type="ECO:0000313" key="3">
    <source>
        <dbReference type="EMBL" id="QTA91956.1"/>
    </source>
</evidence>
<reference evidence="3" key="1">
    <citation type="journal article" date="2021" name="Microb. Physiol.">
        <title>Proteogenomic Insights into the Physiology of Marine, Sulfate-Reducing, Filamentous Desulfonema limicola and Desulfonema magnum.</title>
        <authorList>
            <person name="Schnaars V."/>
            <person name="Wohlbrand L."/>
            <person name="Scheve S."/>
            <person name="Hinrichs C."/>
            <person name="Reinhardt R."/>
            <person name="Rabus R."/>
        </authorList>
    </citation>
    <scope>NUCLEOTIDE SEQUENCE</scope>
    <source>
        <strain evidence="3">4be13</strain>
    </source>
</reference>
<dbReference type="InterPro" id="IPR007842">
    <property type="entry name" value="HEPN_dom"/>
</dbReference>
<name>A0A975BUE8_9BACT</name>
<accession>A0A975BUE8</accession>
<feature type="domain" description="HEPN" evidence="2">
    <location>
        <begin position="5"/>
        <end position="120"/>
    </location>
</feature>
<dbReference type="EMBL" id="CP061800">
    <property type="protein sequence ID" value="QTA91956.1"/>
    <property type="molecule type" value="Genomic_DNA"/>
</dbReference>
<proteinExistence type="inferred from homology"/>
<dbReference type="KEGG" id="dmm:dnm_080290"/>
<dbReference type="RefSeq" id="WP_207679520.1">
    <property type="nucleotide sequence ID" value="NZ_CP061800.1"/>
</dbReference>
<keyword evidence="4" id="KW-1185">Reference proteome</keyword>
<dbReference type="InterPro" id="IPR052226">
    <property type="entry name" value="UPF0332_toxin"/>
</dbReference>
<protein>
    <submittedName>
        <fullName evidence="3">HEPN domain-containing protein</fullName>
    </submittedName>
</protein>
<gene>
    <name evidence="3" type="ORF">dnm_080290</name>
</gene>
<comment type="similarity">
    <text evidence="1">Belongs to the UPF0332 family.</text>
</comment>
<evidence type="ECO:0000313" key="4">
    <source>
        <dbReference type="Proteomes" id="UP000663722"/>
    </source>
</evidence>
<sequence length="130" mass="15281">MSFTDFIEKARQNLAVAEWCHENGHYDACCNRAYYAMYHAAIAVLASKHITPSQTHIDHGWVQTQFVTHFCNRNKIFPKFRTYLQDAQKIRDLADYRPESLNRNKAKRQLGRAGEFVQAILRRLRSHDEL</sequence>
<dbReference type="PANTHER" id="PTHR36565">
    <property type="entry name" value="UPF0332 PROTEIN TM_1000"/>
    <property type="match status" value="1"/>
</dbReference>
<dbReference type="Proteomes" id="UP000663722">
    <property type="component" value="Chromosome"/>
</dbReference>
<organism evidence="3 4">
    <name type="scientific">Desulfonema magnum</name>
    <dbReference type="NCBI Taxonomy" id="45655"/>
    <lineage>
        <taxon>Bacteria</taxon>
        <taxon>Pseudomonadati</taxon>
        <taxon>Thermodesulfobacteriota</taxon>
        <taxon>Desulfobacteria</taxon>
        <taxon>Desulfobacterales</taxon>
        <taxon>Desulfococcaceae</taxon>
        <taxon>Desulfonema</taxon>
    </lineage>
</organism>
<evidence type="ECO:0000259" key="2">
    <source>
        <dbReference type="Pfam" id="PF05168"/>
    </source>
</evidence>
<dbReference type="Pfam" id="PF05168">
    <property type="entry name" value="HEPN"/>
    <property type="match status" value="1"/>
</dbReference>
<dbReference type="Gene3D" id="1.20.120.330">
    <property type="entry name" value="Nucleotidyltransferases domain 2"/>
    <property type="match status" value="1"/>
</dbReference>
<dbReference type="AlphaFoldDB" id="A0A975BUE8"/>